<evidence type="ECO:0000256" key="11">
    <source>
        <dbReference type="ARBA" id="ARBA00022917"/>
    </source>
</evidence>
<organism evidence="17 18">
    <name type="scientific">Streptomyces capitiformicae</name>
    <dbReference type="NCBI Taxonomy" id="2014920"/>
    <lineage>
        <taxon>Bacteria</taxon>
        <taxon>Bacillati</taxon>
        <taxon>Actinomycetota</taxon>
        <taxon>Actinomycetes</taxon>
        <taxon>Kitasatosporales</taxon>
        <taxon>Streptomycetaceae</taxon>
        <taxon>Streptomyces</taxon>
    </lineage>
</organism>
<evidence type="ECO:0000259" key="16">
    <source>
        <dbReference type="PROSITE" id="PS51880"/>
    </source>
</evidence>
<reference evidence="17" key="2">
    <citation type="submission" date="2020-09" db="EMBL/GenBank/DDBJ databases">
        <authorList>
            <person name="Sun Q."/>
            <person name="Zhou Y."/>
        </authorList>
    </citation>
    <scope>NUCLEOTIDE SEQUENCE</scope>
    <source>
        <strain evidence="17">CGMCC 4.7403</strain>
    </source>
</reference>
<dbReference type="FunFam" id="3.30.54.20:FF:000003">
    <property type="entry name" value="Threonine--tRNA ligase"/>
    <property type="match status" value="1"/>
</dbReference>
<dbReference type="InterPro" id="IPR012947">
    <property type="entry name" value="tRNA_SAD"/>
</dbReference>
<dbReference type="InterPro" id="IPR004154">
    <property type="entry name" value="Anticodon-bd"/>
</dbReference>
<evidence type="ECO:0000313" key="18">
    <source>
        <dbReference type="Proteomes" id="UP000603227"/>
    </source>
</evidence>
<dbReference type="PRINTS" id="PR01047">
    <property type="entry name" value="TRNASYNTHTHR"/>
</dbReference>
<keyword evidence="7 14" id="KW-0547">Nucleotide-binding</keyword>
<dbReference type="FunFam" id="3.30.930.10:FF:000019">
    <property type="entry name" value="Threonine--tRNA ligase"/>
    <property type="match status" value="1"/>
</dbReference>
<dbReference type="InterPro" id="IPR036621">
    <property type="entry name" value="Anticodon-bd_dom_sf"/>
</dbReference>
<dbReference type="GO" id="GO:0005737">
    <property type="term" value="C:cytoplasm"/>
    <property type="evidence" value="ECO:0007669"/>
    <property type="project" value="UniProtKB-SubCell"/>
</dbReference>
<comment type="catalytic activity">
    <reaction evidence="13 14">
        <text>tRNA(Thr) + L-threonine + ATP = L-threonyl-tRNA(Thr) + AMP + diphosphate + H(+)</text>
        <dbReference type="Rhea" id="RHEA:24624"/>
        <dbReference type="Rhea" id="RHEA-COMP:9670"/>
        <dbReference type="Rhea" id="RHEA-COMP:9704"/>
        <dbReference type="ChEBI" id="CHEBI:15378"/>
        <dbReference type="ChEBI" id="CHEBI:30616"/>
        <dbReference type="ChEBI" id="CHEBI:33019"/>
        <dbReference type="ChEBI" id="CHEBI:57926"/>
        <dbReference type="ChEBI" id="CHEBI:78442"/>
        <dbReference type="ChEBI" id="CHEBI:78534"/>
        <dbReference type="ChEBI" id="CHEBI:456215"/>
        <dbReference type="EC" id="6.1.1.3"/>
    </reaction>
</comment>
<comment type="cofactor">
    <cofactor evidence="14">
        <name>Zn(2+)</name>
        <dbReference type="ChEBI" id="CHEBI:29105"/>
    </cofactor>
    <text evidence="14">Binds 1 zinc ion per subunit.</text>
</comment>
<dbReference type="PANTHER" id="PTHR11451:SF44">
    <property type="entry name" value="THREONINE--TRNA LIGASE, CHLOROPLASTIC_MITOCHONDRIAL 2"/>
    <property type="match status" value="1"/>
</dbReference>
<keyword evidence="10 14" id="KW-0694">RNA-binding</keyword>
<keyword evidence="8 14" id="KW-0862">Zinc</keyword>
<keyword evidence="9 14" id="KW-0067">ATP-binding</keyword>
<dbReference type="NCBIfam" id="TIGR00418">
    <property type="entry name" value="thrS"/>
    <property type="match status" value="1"/>
</dbReference>
<dbReference type="Proteomes" id="UP000603227">
    <property type="component" value="Unassembled WGS sequence"/>
</dbReference>
<protein>
    <recommendedName>
        <fullName evidence="14">Threonine--tRNA ligase</fullName>
        <ecNumber evidence="14">6.1.1.3</ecNumber>
    </recommendedName>
    <alternativeName>
        <fullName evidence="14">Threonyl-tRNA synthetase</fullName>
        <shortName evidence="14">ThrRS</shortName>
    </alternativeName>
</protein>
<feature type="binding site" evidence="14">
    <location>
        <position position="404"/>
    </location>
    <ligand>
        <name>Zn(2+)</name>
        <dbReference type="ChEBI" id="CHEBI:29105"/>
        <note>catalytic</note>
    </ligand>
</feature>
<evidence type="ECO:0000256" key="10">
    <source>
        <dbReference type="ARBA" id="ARBA00022884"/>
    </source>
</evidence>
<keyword evidence="11 14" id="KW-0648">Protein biosynthesis</keyword>
<evidence type="ECO:0000256" key="4">
    <source>
        <dbReference type="ARBA" id="ARBA00022555"/>
    </source>
</evidence>
<keyword evidence="3 14" id="KW-0963">Cytoplasm</keyword>
<dbReference type="SMART" id="SM00863">
    <property type="entry name" value="tRNA_SAD"/>
    <property type="match status" value="1"/>
</dbReference>
<dbReference type="Gene3D" id="3.30.980.10">
    <property type="entry name" value="Threonyl-trna Synthetase, Chain A, domain 2"/>
    <property type="match status" value="1"/>
</dbReference>
<proteinExistence type="inferred from homology"/>
<dbReference type="Gene3D" id="3.30.930.10">
    <property type="entry name" value="Bira Bifunctional Protein, Domain 2"/>
    <property type="match status" value="1"/>
</dbReference>
<dbReference type="Gene3D" id="3.30.54.20">
    <property type="match status" value="1"/>
</dbReference>
<dbReference type="GO" id="GO:0004829">
    <property type="term" value="F:threonine-tRNA ligase activity"/>
    <property type="evidence" value="ECO:0007669"/>
    <property type="project" value="UniProtKB-UniRule"/>
</dbReference>
<dbReference type="Pfam" id="PF07973">
    <property type="entry name" value="tRNA_SAD"/>
    <property type="match status" value="1"/>
</dbReference>
<comment type="caution">
    <text evidence="17">The sequence shown here is derived from an EMBL/GenBank/DDBJ whole genome shotgun (WGS) entry which is preliminary data.</text>
</comment>
<dbReference type="InterPro" id="IPR006195">
    <property type="entry name" value="aa-tRNA-synth_II"/>
</dbReference>
<dbReference type="CDD" id="cd00860">
    <property type="entry name" value="ThrRS_anticodon"/>
    <property type="match status" value="1"/>
</dbReference>
<dbReference type="InterPro" id="IPR004095">
    <property type="entry name" value="TGS"/>
</dbReference>
<dbReference type="InterPro" id="IPR002314">
    <property type="entry name" value="aa-tRNA-synt_IIb"/>
</dbReference>
<dbReference type="InterPro" id="IPR045864">
    <property type="entry name" value="aa-tRNA-synth_II/BPL/LPL"/>
</dbReference>
<evidence type="ECO:0000259" key="15">
    <source>
        <dbReference type="PROSITE" id="PS50862"/>
    </source>
</evidence>
<dbReference type="GO" id="GO:0005524">
    <property type="term" value="F:ATP binding"/>
    <property type="evidence" value="ECO:0007669"/>
    <property type="project" value="UniProtKB-UniRule"/>
</dbReference>
<sequence length="659" mass="73889">MSDVRVIIQRDSEREERVVTTGTTAADLFSGERTVVAARVAGELKDLAYEVKDGETVEGVEISSEDGLNILRHSTAHVMAQAVQELFPEAKLGIGPPVKDGFYYDFDVAEPFTPEDLKRIEKKMQEIQKRGQRFARRVTNDEDARVELADEPYKLELIGLKGNAANAAEGADAEVGAGELTIYDNLDAKTGELCWKDLCRGPHLPTTRNIPAFKLMRSAAAYWRGSEKNPQLQRIYGTAWPSKDELKAYLDFLVEAEKRDHRKLGAELDLFSIPEELGSGLAVFHPKGGIIRREMENYSRKKHEDADYEFVNTPHISKEQLFETSGHLPNYADAMFPPLEFDGQNYRLKAMNCPMHNLIFKARGRSYRELPLRLFEFGTVYRYEKSGVVHGMTRARGFTQDDSHIYCTKEQMAGELDSLLTFVLELLRDYGLSDFELELSTRDDSPKFIGTDEEWEEATEALRQAAQKQGLPLVPDPGGAAYYGPKISVQAKDAIGRSWQMSTIQVDFQQPKRFQLEYTAADGSKQQPVMIHRALFGSIERFFAVLLEHYAGAFPAWLAPVQALGIPIGDAHVPYLAEFAKKAKAAGLRVDVDSSSDRMQKKIRNAQKAKVPFMVIAGDEDMAAGAVSFRYRDGSQENGIPIDEAIAKIVKVVEDRVQI</sequence>
<dbReference type="Pfam" id="PF03129">
    <property type="entry name" value="HGTP_anticodon"/>
    <property type="match status" value="1"/>
</dbReference>
<evidence type="ECO:0000256" key="2">
    <source>
        <dbReference type="ARBA" id="ARBA00008226"/>
    </source>
</evidence>
<dbReference type="CDD" id="cd00771">
    <property type="entry name" value="ThrRS_core"/>
    <property type="match status" value="1"/>
</dbReference>
<dbReference type="GO" id="GO:0046872">
    <property type="term" value="F:metal ion binding"/>
    <property type="evidence" value="ECO:0007669"/>
    <property type="project" value="UniProtKB-KW"/>
</dbReference>
<dbReference type="AlphaFoldDB" id="A0A918Z4M8"/>
<comment type="subcellular location">
    <subcellularLocation>
        <location evidence="1 14">Cytoplasm</location>
    </subcellularLocation>
</comment>
<keyword evidence="12 14" id="KW-0030">Aminoacyl-tRNA synthetase</keyword>
<keyword evidence="4 14" id="KW-0820">tRNA-binding</keyword>
<dbReference type="PANTHER" id="PTHR11451">
    <property type="entry name" value="THREONINE-TRNA LIGASE"/>
    <property type="match status" value="1"/>
</dbReference>
<evidence type="ECO:0000256" key="9">
    <source>
        <dbReference type="ARBA" id="ARBA00022840"/>
    </source>
</evidence>
<dbReference type="GO" id="GO:0006435">
    <property type="term" value="P:threonyl-tRNA aminoacylation"/>
    <property type="evidence" value="ECO:0007669"/>
    <property type="project" value="UniProtKB-UniRule"/>
</dbReference>
<evidence type="ECO:0000256" key="7">
    <source>
        <dbReference type="ARBA" id="ARBA00022741"/>
    </source>
</evidence>
<accession>A0A918Z4M8</accession>
<evidence type="ECO:0000256" key="3">
    <source>
        <dbReference type="ARBA" id="ARBA00022490"/>
    </source>
</evidence>
<evidence type="ECO:0000256" key="1">
    <source>
        <dbReference type="ARBA" id="ARBA00004496"/>
    </source>
</evidence>
<dbReference type="EC" id="6.1.1.3" evidence="14"/>
<gene>
    <name evidence="14 17" type="primary">thrS</name>
    <name evidence="17" type="ORF">GCM10017771_55970</name>
</gene>
<evidence type="ECO:0000256" key="6">
    <source>
        <dbReference type="ARBA" id="ARBA00022723"/>
    </source>
</evidence>
<name>A0A918Z4M8_9ACTN</name>
<dbReference type="HAMAP" id="MF_00184">
    <property type="entry name" value="Thr_tRNA_synth"/>
    <property type="match status" value="1"/>
</dbReference>
<dbReference type="InterPro" id="IPR002320">
    <property type="entry name" value="Thr-tRNA-ligase_IIa"/>
</dbReference>
<dbReference type="Pfam" id="PF00587">
    <property type="entry name" value="tRNA-synt_2b"/>
    <property type="match status" value="1"/>
</dbReference>
<comment type="subunit">
    <text evidence="14">Homodimer.</text>
</comment>
<dbReference type="SUPFAM" id="SSF52954">
    <property type="entry name" value="Class II aaRS ABD-related"/>
    <property type="match status" value="1"/>
</dbReference>
<dbReference type="EMBL" id="BNAT01000021">
    <property type="protein sequence ID" value="GHE37558.1"/>
    <property type="molecule type" value="Genomic_DNA"/>
</dbReference>
<feature type="binding site" evidence="14">
    <location>
        <position position="532"/>
    </location>
    <ligand>
        <name>Zn(2+)</name>
        <dbReference type="ChEBI" id="CHEBI:29105"/>
        <note>catalytic</note>
    </ligand>
</feature>
<evidence type="ECO:0000256" key="14">
    <source>
        <dbReference type="HAMAP-Rule" id="MF_00184"/>
    </source>
</evidence>
<evidence type="ECO:0000313" key="17">
    <source>
        <dbReference type="EMBL" id="GHE37558.1"/>
    </source>
</evidence>
<keyword evidence="5 14" id="KW-0436">Ligase</keyword>
<dbReference type="GO" id="GO:0000049">
    <property type="term" value="F:tRNA binding"/>
    <property type="evidence" value="ECO:0007669"/>
    <property type="project" value="UniProtKB-KW"/>
</dbReference>
<dbReference type="FunFam" id="3.40.50.800:FF:000001">
    <property type="entry name" value="Threonine--tRNA ligase"/>
    <property type="match status" value="1"/>
</dbReference>
<evidence type="ECO:0000256" key="8">
    <source>
        <dbReference type="ARBA" id="ARBA00022833"/>
    </source>
</evidence>
<reference evidence="17" key="1">
    <citation type="journal article" date="2014" name="Int. J. Syst. Evol. Microbiol.">
        <title>Complete genome sequence of Corynebacterium casei LMG S-19264T (=DSM 44701T), isolated from a smear-ripened cheese.</title>
        <authorList>
            <consortium name="US DOE Joint Genome Institute (JGI-PGF)"/>
            <person name="Walter F."/>
            <person name="Albersmeier A."/>
            <person name="Kalinowski J."/>
            <person name="Ruckert C."/>
        </authorList>
    </citation>
    <scope>NUCLEOTIDE SEQUENCE</scope>
    <source>
        <strain evidence="17">CGMCC 4.7403</strain>
    </source>
</reference>
<dbReference type="InterPro" id="IPR033728">
    <property type="entry name" value="ThrRS_core"/>
</dbReference>
<dbReference type="Gene3D" id="3.40.50.800">
    <property type="entry name" value="Anticodon-binding domain"/>
    <property type="match status" value="1"/>
</dbReference>
<feature type="domain" description="TGS" evidence="16">
    <location>
        <begin position="1"/>
        <end position="61"/>
    </location>
</feature>
<dbReference type="SUPFAM" id="SSF55681">
    <property type="entry name" value="Class II aaRS and biotin synthetases"/>
    <property type="match status" value="1"/>
</dbReference>
<keyword evidence="6 14" id="KW-0479">Metal-binding</keyword>
<dbReference type="InterPro" id="IPR018163">
    <property type="entry name" value="Thr/Ala-tRNA-synth_IIc_edit"/>
</dbReference>
<feature type="domain" description="Aminoacyl-transfer RNA synthetases class-II family profile" evidence="15">
    <location>
        <begin position="275"/>
        <end position="555"/>
    </location>
</feature>
<dbReference type="PROSITE" id="PS50862">
    <property type="entry name" value="AA_TRNA_LIGASE_II"/>
    <property type="match status" value="1"/>
</dbReference>
<dbReference type="FunFam" id="3.30.980.10:FF:000001">
    <property type="entry name" value="Threonine--tRNA ligase"/>
    <property type="match status" value="1"/>
</dbReference>
<dbReference type="SUPFAM" id="SSF55186">
    <property type="entry name" value="ThrRS/AlaRS common domain"/>
    <property type="match status" value="1"/>
</dbReference>
<dbReference type="RefSeq" id="WP_189785219.1">
    <property type="nucleotide sequence ID" value="NZ_BNAT01000021.1"/>
</dbReference>
<keyword evidence="18" id="KW-1185">Reference proteome</keyword>
<evidence type="ECO:0000256" key="12">
    <source>
        <dbReference type="ARBA" id="ARBA00023146"/>
    </source>
</evidence>
<dbReference type="PROSITE" id="PS51880">
    <property type="entry name" value="TGS"/>
    <property type="match status" value="1"/>
</dbReference>
<feature type="binding site" evidence="14">
    <location>
        <position position="353"/>
    </location>
    <ligand>
        <name>Zn(2+)</name>
        <dbReference type="ChEBI" id="CHEBI:29105"/>
        <note>catalytic</note>
    </ligand>
</feature>
<evidence type="ECO:0000256" key="13">
    <source>
        <dbReference type="ARBA" id="ARBA00049515"/>
    </source>
</evidence>
<comment type="caution">
    <text evidence="14">Lacks conserved residue(s) required for the propagation of feature annotation.</text>
</comment>
<evidence type="ECO:0000256" key="5">
    <source>
        <dbReference type="ARBA" id="ARBA00022598"/>
    </source>
</evidence>
<dbReference type="InterPro" id="IPR047246">
    <property type="entry name" value="ThrRS_anticodon"/>
</dbReference>
<comment type="similarity">
    <text evidence="2 14">Belongs to the class-II aminoacyl-tRNA synthetase family.</text>
</comment>